<dbReference type="Pfam" id="PF04883">
    <property type="entry name" value="HK97-gp10_like"/>
    <property type="match status" value="1"/>
</dbReference>
<protein>
    <submittedName>
        <fullName evidence="2">HK97 gp10 family phage protein</fullName>
    </submittedName>
</protein>
<keyword evidence="3" id="KW-1185">Reference proteome</keyword>
<dbReference type="Proteomes" id="UP000295632">
    <property type="component" value="Unassembled WGS sequence"/>
</dbReference>
<accession>A0A4R6U469</accession>
<feature type="region of interest" description="Disordered" evidence="1">
    <location>
        <begin position="100"/>
        <end position="129"/>
    </location>
</feature>
<dbReference type="OrthoDB" id="886754at2"/>
<evidence type="ECO:0000256" key="1">
    <source>
        <dbReference type="SAM" id="MobiDB-lite"/>
    </source>
</evidence>
<dbReference type="EMBL" id="SNYJ01000008">
    <property type="protein sequence ID" value="TDQ39235.1"/>
    <property type="molecule type" value="Genomic_DNA"/>
</dbReference>
<dbReference type="RefSeq" id="WP_133580660.1">
    <property type="nucleotide sequence ID" value="NZ_SNYJ01000008.1"/>
</dbReference>
<organism evidence="2 3">
    <name type="scientific">Aureibacillus halotolerans</name>
    <dbReference type="NCBI Taxonomy" id="1508390"/>
    <lineage>
        <taxon>Bacteria</taxon>
        <taxon>Bacillati</taxon>
        <taxon>Bacillota</taxon>
        <taxon>Bacilli</taxon>
        <taxon>Bacillales</taxon>
        <taxon>Bacillaceae</taxon>
        <taxon>Aureibacillus</taxon>
    </lineage>
</organism>
<evidence type="ECO:0000313" key="2">
    <source>
        <dbReference type="EMBL" id="TDQ39235.1"/>
    </source>
</evidence>
<name>A0A4R6U469_9BACI</name>
<dbReference type="AlphaFoldDB" id="A0A4R6U469"/>
<gene>
    <name evidence="2" type="ORF">EV213_108187</name>
</gene>
<proteinExistence type="predicted"/>
<dbReference type="InterPro" id="IPR010064">
    <property type="entry name" value="HK97-gp10_tail"/>
</dbReference>
<reference evidence="2 3" key="1">
    <citation type="submission" date="2019-03" db="EMBL/GenBank/DDBJ databases">
        <title>Genomic Encyclopedia of Type Strains, Phase IV (KMG-IV): sequencing the most valuable type-strain genomes for metagenomic binning, comparative biology and taxonomic classification.</title>
        <authorList>
            <person name="Goeker M."/>
        </authorList>
    </citation>
    <scope>NUCLEOTIDE SEQUENCE [LARGE SCALE GENOMIC DNA]</scope>
    <source>
        <strain evidence="2 3">DSM 28697</strain>
    </source>
</reference>
<evidence type="ECO:0000313" key="3">
    <source>
        <dbReference type="Proteomes" id="UP000295632"/>
    </source>
</evidence>
<comment type="caution">
    <text evidence="2">The sequence shown here is derived from an EMBL/GenBank/DDBJ whole genome shotgun (WGS) entry which is preliminary data.</text>
</comment>
<dbReference type="NCBIfam" id="TIGR01725">
    <property type="entry name" value="phge_HK97_gp10"/>
    <property type="match status" value="1"/>
</dbReference>
<sequence length="129" mass="13779">MSGMEMQGMEQLLARLQKLGGNVEKAENRALKAGGEVVAELARSKVNRSDKEQVHIADNIKVSGVKGVEAGDKHVDIGPGKETAWRAKFLEIGTSKMPAYPFMGPSSDEGQKPARTAMSAEIAKAVSKL</sequence>